<sequence>MIIRSIDIGRWNGKRTASMSEAVLFAVLVRHGKSVVVKNISFAEGISYILKLNQEARR</sequence>
<dbReference type="Proteomes" id="UP001185028">
    <property type="component" value="Unassembled WGS sequence"/>
</dbReference>
<gene>
    <name evidence="1" type="ORF">JOC58_003071</name>
</gene>
<accession>A0ABU1J3M5</accession>
<name>A0ABU1J3M5_9BACL</name>
<protein>
    <submittedName>
        <fullName evidence="1">Uncharacterized protein</fullName>
    </submittedName>
</protein>
<organism evidence="1 2">
    <name type="scientific">Paenibacillus hunanensis</name>
    <dbReference type="NCBI Taxonomy" id="539262"/>
    <lineage>
        <taxon>Bacteria</taxon>
        <taxon>Bacillati</taxon>
        <taxon>Bacillota</taxon>
        <taxon>Bacilli</taxon>
        <taxon>Bacillales</taxon>
        <taxon>Paenibacillaceae</taxon>
        <taxon>Paenibacillus</taxon>
    </lineage>
</organism>
<dbReference type="EMBL" id="JAVDQH010000012">
    <property type="protein sequence ID" value="MDR6245172.1"/>
    <property type="molecule type" value="Genomic_DNA"/>
</dbReference>
<evidence type="ECO:0000313" key="1">
    <source>
        <dbReference type="EMBL" id="MDR6245172.1"/>
    </source>
</evidence>
<reference evidence="1 2" key="1">
    <citation type="submission" date="2023-07" db="EMBL/GenBank/DDBJ databases">
        <title>Genomic Encyclopedia of Type Strains, Phase IV (KMG-IV): sequencing the most valuable type-strain genomes for metagenomic binning, comparative biology and taxonomic classification.</title>
        <authorList>
            <person name="Goeker M."/>
        </authorList>
    </citation>
    <scope>NUCLEOTIDE SEQUENCE [LARGE SCALE GENOMIC DNA]</scope>
    <source>
        <strain evidence="1 2">DSM 22170</strain>
    </source>
</reference>
<evidence type="ECO:0000313" key="2">
    <source>
        <dbReference type="Proteomes" id="UP001185028"/>
    </source>
</evidence>
<comment type="caution">
    <text evidence="1">The sequence shown here is derived from an EMBL/GenBank/DDBJ whole genome shotgun (WGS) entry which is preliminary data.</text>
</comment>
<proteinExistence type="predicted"/>
<keyword evidence="2" id="KW-1185">Reference proteome</keyword>